<dbReference type="GeneID" id="41610021"/>
<organism evidence="1 2">
    <name type="scientific">Thermococcus aciditolerans</name>
    <dbReference type="NCBI Taxonomy" id="2598455"/>
    <lineage>
        <taxon>Archaea</taxon>
        <taxon>Methanobacteriati</taxon>
        <taxon>Methanobacteriota</taxon>
        <taxon>Thermococci</taxon>
        <taxon>Thermococcales</taxon>
        <taxon>Thermococcaceae</taxon>
        <taxon>Thermococcus</taxon>
    </lineage>
</organism>
<dbReference type="RefSeq" id="WP_148883172.1">
    <property type="nucleotide sequence ID" value="NZ_CP041932.1"/>
</dbReference>
<dbReference type="KEGG" id="them:FPV09_09160"/>
<reference evidence="1 2" key="1">
    <citation type="submission" date="2019-07" db="EMBL/GenBank/DDBJ databases">
        <title>Complete genome of Thermococcus acidophilus.</title>
        <authorList>
            <person name="Li X."/>
        </authorList>
    </citation>
    <scope>NUCLEOTIDE SEQUENCE [LARGE SCALE GENOMIC DNA]</scope>
    <source>
        <strain evidence="1 2">SY113</strain>
    </source>
</reference>
<protein>
    <submittedName>
        <fullName evidence="1">Uncharacterized protein</fullName>
    </submittedName>
</protein>
<evidence type="ECO:0000313" key="2">
    <source>
        <dbReference type="Proteomes" id="UP000322631"/>
    </source>
</evidence>
<dbReference type="AlphaFoldDB" id="A0A5C0SL80"/>
<sequence>MMVIKLEDDQLIVKETHKSSRGGDYTYIVRDSKLMHISKLFRPSRKEDGEIMYDISIEEAEKVFGEEIELVEFSFSNRGHFYPKIYRINLQTKTISQELSRNREILGRYEFEILGSEYQALNEYERKVPPLIERVWEIEKKLDLEVYIRGARGEEVHEDPELAKFNSLVFPNLRSRTRSLKEKIRFAHELYVLMLVIDSVLNEPPEERTLQITHKDWPTLVESNLNPPVTVWYQFSIEDWTKVVWGCFWLVIDEAANRIAHGQYEEAEKLIGVKLPRNYAGAMKVIASLRSSKRIYVKPDIMVFKGEYRSRGNILENPPDKAVLIDAKVEMTQSDLKQLLEYRAKFPQTFGNIEFIVAAIEKMSAHYKHKLEREGYTVIELVFPNKPGENEFQEAIRKVIETWKE</sequence>
<accession>A0A5C0SL80</accession>
<gene>
    <name evidence="1" type="ORF">FPV09_09160</name>
</gene>
<dbReference type="Proteomes" id="UP000322631">
    <property type="component" value="Chromosome"/>
</dbReference>
<dbReference type="EMBL" id="CP041932">
    <property type="protein sequence ID" value="QEK15235.1"/>
    <property type="molecule type" value="Genomic_DNA"/>
</dbReference>
<keyword evidence="2" id="KW-1185">Reference proteome</keyword>
<name>A0A5C0SL80_9EURY</name>
<evidence type="ECO:0000313" key="1">
    <source>
        <dbReference type="EMBL" id="QEK15235.1"/>
    </source>
</evidence>
<proteinExistence type="predicted"/>